<keyword evidence="3" id="KW-1185">Reference proteome</keyword>
<dbReference type="EMBL" id="BX569695">
    <property type="protein sequence ID" value="CAE08805.1"/>
    <property type="molecule type" value="Genomic_DNA"/>
</dbReference>
<gene>
    <name evidence="2" type="ordered locus">SYNW2290</name>
</gene>
<reference evidence="2 3" key="1">
    <citation type="journal article" date="2003" name="Nature">
        <title>The genome of a motile marine Synechococcus.</title>
        <authorList>
            <person name="Palenik B."/>
            <person name="Brahamsha B."/>
            <person name="Larimer F."/>
            <person name="Land M."/>
            <person name="Hauser L."/>
            <person name="Chain P."/>
            <person name="Lamerdin J."/>
            <person name="Regala W."/>
            <person name="Allen E.A."/>
            <person name="McCarren J."/>
            <person name="Paulsen I."/>
            <person name="Dufresne A."/>
            <person name="Partensky F."/>
            <person name="Webb E."/>
            <person name="Waterbury J."/>
        </authorList>
    </citation>
    <scope>NUCLEOTIDE SEQUENCE [LARGE SCALE GENOMIC DNA]</scope>
    <source>
        <strain evidence="2 3">WH8102</strain>
    </source>
</reference>
<dbReference type="KEGG" id="syw:SYNW2290"/>
<evidence type="ECO:0000313" key="3">
    <source>
        <dbReference type="Proteomes" id="UP000001422"/>
    </source>
</evidence>
<organism evidence="2 3">
    <name type="scientific">Parasynechococcus marenigrum (strain WH8102)</name>
    <dbReference type="NCBI Taxonomy" id="84588"/>
    <lineage>
        <taxon>Bacteria</taxon>
        <taxon>Bacillati</taxon>
        <taxon>Cyanobacteriota</taxon>
        <taxon>Cyanophyceae</taxon>
        <taxon>Synechococcales</taxon>
        <taxon>Prochlorococcaceae</taxon>
        <taxon>Parasynechococcus</taxon>
        <taxon>Parasynechococcus marenigrum</taxon>
    </lineage>
</organism>
<evidence type="ECO:0000313" key="2">
    <source>
        <dbReference type="EMBL" id="CAE08805.1"/>
    </source>
</evidence>
<feature type="transmembrane region" description="Helical" evidence="1">
    <location>
        <begin position="12"/>
        <end position="33"/>
    </location>
</feature>
<name>Q7U3Y7_PARMW</name>
<proteinExistence type="predicted"/>
<dbReference type="HOGENOM" id="CLU_125005_0_0_3"/>
<keyword evidence="1" id="KW-0812">Transmembrane</keyword>
<dbReference type="STRING" id="84588.SYNW2290"/>
<dbReference type="eggNOG" id="ENOG5032I9Y">
    <property type="taxonomic scope" value="Bacteria"/>
</dbReference>
<evidence type="ECO:0000256" key="1">
    <source>
        <dbReference type="SAM" id="Phobius"/>
    </source>
</evidence>
<dbReference type="AlphaFoldDB" id="Q7U3Y7"/>
<dbReference type="Proteomes" id="UP000001422">
    <property type="component" value="Chromosome"/>
</dbReference>
<keyword evidence="1" id="KW-0472">Membrane</keyword>
<accession>Q7U3Y7</accession>
<keyword evidence="1" id="KW-1133">Transmembrane helix</keyword>
<sequence length="184" mass="20247">MLGHVVDHCMGLRFPTAWTGLALLLVPMGAAAIDRKEVLEQMKNSRPADLTVLIQKPDAGGLRTIGIYAIKPSAADPKVRQYKIWEELPNDLNIYFESVNCSATNPLRVKRTSTAVYVRNLNPGGPVSDTNREDHLVWWAACVPEVAGTEPASLRQKALDLGYSTLIPERQQQLPALAPKSPRP</sequence>
<protein>
    <submittedName>
        <fullName evidence="2">Conserved hypothetical</fullName>
    </submittedName>
</protein>